<comment type="caution">
    <text evidence="2">The sequence shown here is derived from an EMBL/GenBank/DDBJ whole genome shotgun (WGS) entry which is preliminary data.</text>
</comment>
<accession>A0A8J2JTB7</accession>
<keyword evidence="1" id="KW-0732">Signal</keyword>
<dbReference type="Proteomes" id="UP000708208">
    <property type="component" value="Unassembled WGS sequence"/>
</dbReference>
<evidence type="ECO:0000313" key="3">
    <source>
        <dbReference type="Proteomes" id="UP000708208"/>
    </source>
</evidence>
<reference evidence="2" key="1">
    <citation type="submission" date="2021-06" db="EMBL/GenBank/DDBJ databases">
        <authorList>
            <person name="Hodson N. C."/>
            <person name="Mongue J. A."/>
            <person name="Jaron S. K."/>
        </authorList>
    </citation>
    <scope>NUCLEOTIDE SEQUENCE</scope>
</reference>
<gene>
    <name evidence="2" type="ORF">AFUS01_LOCUS12990</name>
</gene>
<organism evidence="2 3">
    <name type="scientific">Allacma fusca</name>
    <dbReference type="NCBI Taxonomy" id="39272"/>
    <lineage>
        <taxon>Eukaryota</taxon>
        <taxon>Metazoa</taxon>
        <taxon>Ecdysozoa</taxon>
        <taxon>Arthropoda</taxon>
        <taxon>Hexapoda</taxon>
        <taxon>Collembola</taxon>
        <taxon>Symphypleona</taxon>
        <taxon>Sminthuridae</taxon>
        <taxon>Allacma</taxon>
    </lineage>
</organism>
<feature type="chain" id="PRO_5035166592" evidence="1">
    <location>
        <begin position="26"/>
        <end position="42"/>
    </location>
</feature>
<dbReference type="EMBL" id="CAJVCH010103972">
    <property type="protein sequence ID" value="CAG7723936.1"/>
    <property type="molecule type" value="Genomic_DNA"/>
</dbReference>
<keyword evidence="3" id="KW-1185">Reference proteome</keyword>
<feature type="non-terminal residue" evidence="2">
    <location>
        <position position="42"/>
    </location>
</feature>
<protein>
    <submittedName>
        <fullName evidence="2">Uncharacterized protein</fullName>
    </submittedName>
</protein>
<name>A0A8J2JTB7_9HEXA</name>
<evidence type="ECO:0000256" key="1">
    <source>
        <dbReference type="SAM" id="SignalP"/>
    </source>
</evidence>
<evidence type="ECO:0000313" key="2">
    <source>
        <dbReference type="EMBL" id="CAG7723936.1"/>
    </source>
</evidence>
<feature type="signal peptide" evidence="1">
    <location>
        <begin position="1"/>
        <end position="25"/>
    </location>
</feature>
<proteinExistence type="predicted"/>
<sequence>HTYGNITLLLVPLELFIVVPKLSLSYLCISGEESSAVADCSG</sequence>
<dbReference type="AlphaFoldDB" id="A0A8J2JTB7"/>